<sequence>MKYILASIFTVVTLAAVAQPAKKPLKIGVAGLIHGHVGWVLNKAKAGDVEIVGIAESNKALAEKLSKQYGFSMSLVYPTLDEMLAKTKPEAVTAFNDIYGHMEVVEKCAPKGIHVMVEKPLAMSYDHARRMKALADKHKIFLVTNYETTWYATTQETLTKAAAGDLGTLRKVMVNDGHEGPKEIGVGKEFLDWLTDPKLNGAGALIDFGCYGANLLTHLMSNERPLSVTAITQTNKPDIYPKVDDEATILVKYPGTQGVIQASWNWTFGRKDMEVYGTNAYIKTVDGTRMSLRVKQSEPEQPMTLEPMKTPFNDPFDFLTAVIRGETKLNETVQGRLSSLENNMVVVEILDAAIRSAKEGKTVVLER</sequence>
<evidence type="ECO:0000313" key="4">
    <source>
        <dbReference type="EMBL" id="WOK04411.1"/>
    </source>
</evidence>
<accession>A0ABZ0IIB8</accession>
<dbReference type="PANTHER" id="PTHR43708:SF3">
    <property type="entry name" value="OXIDOREDUCTASE"/>
    <property type="match status" value="1"/>
</dbReference>
<dbReference type="Proteomes" id="UP001302349">
    <property type="component" value="Chromosome"/>
</dbReference>
<evidence type="ECO:0000313" key="5">
    <source>
        <dbReference type="Proteomes" id="UP001302349"/>
    </source>
</evidence>
<evidence type="ECO:0000259" key="3">
    <source>
        <dbReference type="Pfam" id="PF22725"/>
    </source>
</evidence>
<dbReference type="Pfam" id="PF01408">
    <property type="entry name" value="GFO_IDH_MocA"/>
    <property type="match status" value="1"/>
</dbReference>
<dbReference type="InterPro" id="IPR036291">
    <property type="entry name" value="NAD(P)-bd_dom_sf"/>
</dbReference>
<dbReference type="InterPro" id="IPR055170">
    <property type="entry name" value="GFO_IDH_MocA-like_dom"/>
</dbReference>
<feature type="domain" description="GFO/IDH/MocA-like oxidoreductase" evidence="3">
    <location>
        <begin position="162"/>
        <end position="282"/>
    </location>
</feature>
<dbReference type="InterPro" id="IPR051317">
    <property type="entry name" value="Gfo/Idh/MocA_oxidoreduct"/>
</dbReference>
<feature type="domain" description="Gfo/Idh/MocA-like oxidoreductase N-terminal" evidence="2">
    <location>
        <begin position="27"/>
        <end position="143"/>
    </location>
</feature>
<protein>
    <submittedName>
        <fullName evidence="4">Gfo/Idh/MocA family oxidoreductase</fullName>
    </submittedName>
</protein>
<dbReference type="SUPFAM" id="SSF55347">
    <property type="entry name" value="Glyceraldehyde-3-phosphate dehydrogenase-like, C-terminal domain"/>
    <property type="match status" value="1"/>
</dbReference>
<keyword evidence="1" id="KW-0732">Signal</keyword>
<dbReference type="RefSeq" id="WP_317487221.1">
    <property type="nucleotide sequence ID" value="NZ_CP136051.1"/>
</dbReference>
<dbReference type="Gene3D" id="3.40.50.720">
    <property type="entry name" value="NAD(P)-binding Rossmann-like Domain"/>
    <property type="match status" value="1"/>
</dbReference>
<evidence type="ECO:0000256" key="1">
    <source>
        <dbReference type="SAM" id="SignalP"/>
    </source>
</evidence>
<evidence type="ECO:0000259" key="2">
    <source>
        <dbReference type="Pfam" id="PF01408"/>
    </source>
</evidence>
<feature type="chain" id="PRO_5045820032" evidence="1">
    <location>
        <begin position="19"/>
        <end position="367"/>
    </location>
</feature>
<proteinExistence type="predicted"/>
<dbReference type="PANTHER" id="PTHR43708">
    <property type="entry name" value="CONSERVED EXPRESSED OXIDOREDUCTASE (EUROFUNG)"/>
    <property type="match status" value="1"/>
</dbReference>
<organism evidence="4 5">
    <name type="scientific">Imperialibacter roseus</name>
    <dbReference type="NCBI Taxonomy" id="1324217"/>
    <lineage>
        <taxon>Bacteria</taxon>
        <taxon>Pseudomonadati</taxon>
        <taxon>Bacteroidota</taxon>
        <taxon>Cytophagia</taxon>
        <taxon>Cytophagales</taxon>
        <taxon>Flammeovirgaceae</taxon>
        <taxon>Imperialibacter</taxon>
    </lineage>
</organism>
<dbReference type="Gene3D" id="3.30.360.10">
    <property type="entry name" value="Dihydrodipicolinate Reductase, domain 2"/>
    <property type="match status" value="1"/>
</dbReference>
<keyword evidence="5" id="KW-1185">Reference proteome</keyword>
<dbReference type="Pfam" id="PF22725">
    <property type="entry name" value="GFO_IDH_MocA_C3"/>
    <property type="match status" value="1"/>
</dbReference>
<reference evidence="4 5" key="1">
    <citation type="journal article" date="2023" name="Microbiol. Resour. Announc.">
        <title>Complete Genome Sequence of Imperialibacter roseus strain P4T.</title>
        <authorList>
            <person name="Tizabi D.R."/>
            <person name="Bachvaroff T."/>
            <person name="Hill R.T."/>
        </authorList>
    </citation>
    <scope>NUCLEOTIDE SEQUENCE [LARGE SCALE GENOMIC DNA]</scope>
    <source>
        <strain evidence="4 5">P4T</strain>
    </source>
</reference>
<gene>
    <name evidence="4" type="ORF">RT717_15125</name>
</gene>
<dbReference type="EMBL" id="CP136051">
    <property type="protein sequence ID" value="WOK04411.1"/>
    <property type="molecule type" value="Genomic_DNA"/>
</dbReference>
<dbReference type="SUPFAM" id="SSF51735">
    <property type="entry name" value="NAD(P)-binding Rossmann-fold domains"/>
    <property type="match status" value="1"/>
</dbReference>
<dbReference type="InterPro" id="IPR000683">
    <property type="entry name" value="Gfo/Idh/MocA-like_OxRdtase_N"/>
</dbReference>
<name>A0ABZ0IIB8_9BACT</name>
<feature type="signal peptide" evidence="1">
    <location>
        <begin position="1"/>
        <end position="18"/>
    </location>
</feature>